<dbReference type="RefSeq" id="XP_013399607.1">
    <property type="nucleotide sequence ID" value="XM_013544153.1"/>
</dbReference>
<dbReference type="OrthoDB" id="1104827at2759"/>
<protein>
    <submittedName>
        <fullName evidence="8">Protein diaphanous homolog 2</fullName>
    </submittedName>
</protein>
<dbReference type="InterPro" id="IPR011989">
    <property type="entry name" value="ARM-like"/>
</dbReference>
<dbReference type="InterPro" id="IPR010473">
    <property type="entry name" value="GTPase-bd"/>
</dbReference>
<dbReference type="GO" id="GO:0030041">
    <property type="term" value="P:actin filament polymerization"/>
    <property type="evidence" value="ECO:0007669"/>
    <property type="project" value="TreeGrafter"/>
</dbReference>
<dbReference type="InterPro" id="IPR016024">
    <property type="entry name" value="ARM-type_fold"/>
</dbReference>
<dbReference type="GO" id="GO:0031267">
    <property type="term" value="F:small GTPase binding"/>
    <property type="evidence" value="ECO:0007669"/>
    <property type="project" value="InterPro"/>
</dbReference>
<dbReference type="Gene3D" id="1.10.20.40">
    <property type="entry name" value="Formin, diaphanous GTPase-binding domain"/>
    <property type="match status" value="1"/>
</dbReference>
<feature type="coiled-coil region" evidence="3">
    <location>
        <begin position="460"/>
        <end position="501"/>
    </location>
</feature>
<dbReference type="Proteomes" id="UP000085678">
    <property type="component" value="Unplaced"/>
</dbReference>
<evidence type="ECO:0000313" key="7">
    <source>
        <dbReference type="Proteomes" id="UP000085678"/>
    </source>
</evidence>
<comment type="similarity">
    <text evidence="1">Belongs to the formin homology family. Diaphanous subfamily.</text>
</comment>
<feature type="region of interest" description="Disordered" evidence="4">
    <location>
        <begin position="668"/>
        <end position="701"/>
    </location>
</feature>
<dbReference type="FunCoup" id="A0A1S3IN32">
    <property type="interactions" value="471"/>
</dbReference>
<keyword evidence="2 3" id="KW-0175">Coiled coil</keyword>
<dbReference type="GeneID" id="106165794"/>
<feature type="compositionally biased region" description="Pro residues" evidence="4">
    <location>
        <begin position="516"/>
        <end position="588"/>
    </location>
</feature>
<dbReference type="Pfam" id="PF06371">
    <property type="entry name" value="Drf_GBD"/>
    <property type="match status" value="1"/>
</dbReference>
<dbReference type="InterPro" id="IPR051412">
    <property type="entry name" value="Formin_Homology_Diaphanous_sf"/>
</dbReference>
<dbReference type="SMART" id="SM01140">
    <property type="entry name" value="Drf_GBD"/>
    <property type="match status" value="1"/>
</dbReference>
<dbReference type="GO" id="GO:0003779">
    <property type="term" value="F:actin binding"/>
    <property type="evidence" value="ECO:0007669"/>
    <property type="project" value="InterPro"/>
</dbReference>
<dbReference type="InterPro" id="IPR010472">
    <property type="entry name" value="FH3_dom"/>
</dbReference>
<reference evidence="8" key="1">
    <citation type="submission" date="2025-08" db="UniProtKB">
        <authorList>
            <consortium name="RefSeq"/>
        </authorList>
    </citation>
    <scope>IDENTIFICATION</scope>
    <source>
        <tissue evidence="8">Gonads</tissue>
    </source>
</reference>
<sequence>MDYRKDREKRSSFFDMGKTAAMLEKFNPYRNKEKKEKSKGATYKPPNVGELGADNGDLLYMQQMINSLTDDEVNEKFEQMLDDMNLTEEKKAPLRQKKTDEKRKLLVMQSKGTVQPKGGKIDSPQDFVRELNEPSLRGDKRLRLLESLRVSLTSNPVSWVMEFGPSGLNAILKNLIYCCDNRNERRSTHECVRCLKAFMNNKFGLKNILHHDEALTILSRTVDPADQATMLEAVRLLAAVCLVPPDGHEKVLEAITMCGEIRNQDRFTPIIDGLGIEKNIPMKVACMQLVNAIVTTPDDLDFRIHLRNEFMRTGLVDLLEGLENDDSEEVKVQVGVFSEHKDEDYDDFFHRYDNIRAELDDPGECFQLIISNVAGTSTEPYFLSILQHLLFIRDDYVVRPQYYKLIEECVTQIVLHKSGMDPDFRQTKRFEIDVEPLIGQLTERSKFEDSLGGKELSGKLEEALTAKQESEAKVSALEEKIKKYEQELADLKEKISQGVSAVVSGAIAKQAGVGGGPPPPPPPPPPPGGFIPPPPPPPPGAGIPPPPPPPPPPGGGPPPPPPPPPPPGGGPPPPPPPPGMGPPPPPPLGALRPPGFTGSPLAPSPPQNVLPFGMKAKKGYSVDAPLKRANWNKIKPNQLDKESFWVKINEEELEDEDLFKTLKAKFSTKPAVKKEPTGEAAEQKKKGKELKVLDGKAGQNL</sequence>
<feature type="region of interest" description="Disordered" evidence="4">
    <location>
        <begin position="510"/>
        <end position="613"/>
    </location>
</feature>
<feature type="compositionally biased region" description="Basic and acidic residues" evidence="4">
    <location>
        <begin position="672"/>
        <end position="694"/>
    </location>
</feature>
<evidence type="ECO:0000256" key="3">
    <source>
        <dbReference type="SAM" id="Coils"/>
    </source>
</evidence>
<dbReference type="GO" id="GO:0005884">
    <property type="term" value="C:actin filament"/>
    <property type="evidence" value="ECO:0007669"/>
    <property type="project" value="TreeGrafter"/>
</dbReference>
<dbReference type="Pfam" id="PF02181">
    <property type="entry name" value="FH2"/>
    <property type="match status" value="1"/>
</dbReference>
<dbReference type="PROSITE" id="PS51444">
    <property type="entry name" value="FH2"/>
    <property type="match status" value="1"/>
</dbReference>
<feature type="domain" description="GBD/FH3" evidence="5">
    <location>
        <begin position="65"/>
        <end position="421"/>
    </location>
</feature>
<evidence type="ECO:0000259" key="5">
    <source>
        <dbReference type="PROSITE" id="PS51232"/>
    </source>
</evidence>
<dbReference type="Gene3D" id="1.25.10.10">
    <property type="entry name" value="Leucine-rich Repeat Variant"/>
    <property type="match status" value="1"/>
</dbReference>
<feature type="compositionally biased region" description="Basic and acidic residues" evidence="4">
    <location>
        <begin position="30"/>
        <end position="39"/>
    </location>
</feature>
<evidence type="ECO:0000259" key="6">
    <source>
        <dbReference type="PROSITE" id="PS51444"/>
    </source>
</evidence>
<name>A0A1S3IN32_LINAN</name>
<dbReference type="PANTHER" id="PTHR45691">
    <property type="entry name" value="PROTEIN DIAPHANOUS"/>
    <property type="match status" value="1"/>
</dbReference>
<feature type="non-terminal residue" evidence="8">
    <location>
        <position position="701"/>
    </location>
</feature>
<accession>A0A1S3IN32</accession>
<dbReference type="InterPro" id="IPR044933">
    <property type="entry name" value="DIA_GBD_sf"/>
</dbReference>
<feature type="region of interest" description="Disordered" evidence="4">
    <location>
        <begin position="25"/>
        <end position="49"/>
    </location>
</feature>
<evidence type="ECO:0000256" key="2">
    <source>
        <dbReference type="ARBA" id="ARBA00023054"/>
    </source>
</evidence>
<dbReference type="Pfam" id="PF06367">
    <property type="entry name" value="Drf_FH3"/>
    <property type="match status" value="1"/>
</dbReference>
<dbReference type="Gene3D" id="6.10.30.30">
    <property type="match status" value="1"/>
</dbReference>
<organism evidence="7 8">
    <name type="scientific">Lingula anatina</name>
    <name type="common">Brachiopod</name>
    <name type="synonym">Lingula unguis</name>
    <dbReference type="NCBI Taxonomy" id="7574"/>
    <lineage>
        <taxon>Eukaryota</taxon>
        <taxon>Metazoa</taxon>
        <taxon>Spiralia</taxon>
        <taxon>Lophotrochozoa</taxon>
        <taxon>Brachiopoda</taxon>
        <taxon>Linguliformea</taxon>
        <taxon>Lingulata</taxon>
        <taxon>Lingulida</taxon>
        <taxon>Linguloidea</taxon>
        <taxon>Lingulidae</taxon>
        <taxon>Lingula</taxon>
    </lineage>
</organism>
<evidence type="ECO:0000256" key="4">
    <source>
        <dbReference type="SAM" id="MobiDB-lite"/>
    </source>
</evidence>
<dbReference type="AlphaFoldDB" id="A0A1S3IN32"/>
<dbReference type="InParanoid" id="A0A1S3IN32"/>
<evidence type="ECO:0000313" key="8">
    <source>
        <dbReference type="RefSeq" id="XP_013399607.1"/>
    </source>
</evidence>
<dbReference type="InterPro" id="IPR014768">
    <property type="entry name" value="GBD/FH3_dom"/>
</dbReference>
<feature type="domain" description="FH2" evidence="6">
    <location>
        <begin position="616"/>
        <end position="701"/>
    </location>
</feature>
<dbReference type="SMART" id="SM01139">
    <property type="entry name" value="Drf_FH3"/>
    <property type="match status" value="1"/>
</dbReference>
<dbReference type="PROSITE" id="PS51232">
    <property type="entry name" value="GBD_FH3"/>
    <property type="match status" value="1"/>
</dbReference>
<dbReference type="SUPFAM" id="SSF101447">
    <property type="entry name" value="Formin homology 2 domain (FH2 domain)"/>
    <property type="match status" value="1"/>
</dbReference>
<dbReference type="KEGG" id="lak:106165794"/>
<evidence type="ECO:0000256" key="1">
    <source>
        <dbReference type="ARBA" id="ARBA00008214"/>
    </source>
</evidence>
<keyword evidence="7" id="KW-1185">Reference proteome</keyword>
<dbReference type="STRING" id="7574.A0A1S3IN32"/>
<gene>
    <name evidence="8" type="primary">LOC106165794</name>
</gene>
<dbReference type="Gene3D" id="1.10.238.150">
    <property type="entry name" value="Formin, FH3 diaphanous domain"/>
    <property type="match status" value="1"/>
</dbReference>
<dbReference type="PANTHER" id="PTHR45691:SF6">
    <property type="entry name" value="PROTEIN DIAPHANOUS"/>
    <property type="match status" value="1"/>
</dbReference>
<dbReference type="SUPFAM" id="SSF48371">
    <property type="entry name" value="ARM repeat"/>
    <property type="match status" value="1"/>
</dbReference>
<dbReference type="InterPro" id="IPR015425">
    <property type="entry name" value="FH2_Formin"/>
</dbReference>
<proteinExistence type="inferred from homology"/>